<organism evidence="5 6">
    <name type="scientific">Drosophila albomicans</name>
    <name type="common">Fruit fly</name>
    <dbReference type="NCBI Taxonomy" id="7291"/>
    <lineage>
        <taxon>Eukaryota</taxon>
        <taxon>Metazoa</taxon>
        <taxon>Ecdysozoa</taxon>
        <taxon>Arthropoda</taxon>
        <taxon>Hexapoda</taxon>
        <taxon>Insecta</taxon>
        <taxon>Pterygota</taxon>
        <taxon>Neoptera</taxon>
        <taxon>Endopterygota</taxon>
        <taxon>Diptera</taxon>
        <taxon>Brachycera</taxon>
        <taxon>Muscomorpha</taxon>
        <taxon>Ephydroidea</taxon>
        <taxon>Drosophilidae</taxon>
        <taxon>Drosophila</taxon>
    </lineage>
</organism>
<dbReference type="GeneID" id="117563297"/>
<dbReference type="PANTHER" id="PTHR39957:SF1">
    <property type="entry name" value="AT09846P1-RELATED"/>
    <property type="match status" value="1"/>
</dbReference>
<feature type="signal peptide" evidence="3">
    <location>
        <begin position="1"/>
        <end position="23"/>
    </location>
</feature>
<dbReference type="RefSeq" id="XP_034097432.1">
    <property type="nucleotide sequence ID" value="XM_034241541.2"/>
</dbReference>
<evidence type="ECO:0000256" key="3">
    <source>
        <dbReference type="SAM" id="SignalP"/>
    </source>
</evidence>
<dbReference type="SMART" id="SM01318">
    <property type="entry name" value="SVWC"/>
    <property type="match status" value="1"/>
</dbReference>
<dbReference type="InterPro" id="IPR053308">
    <property type="entry name" value="Vago-like"/>
</dbReference>
<evidence type="ECO:0000256" key="2">
    <source>
        <dbReference type="ARBA" id="ARBA00022525"/>
    </source>
</evidence>
<dbReference type="AlphaFoldDB" id="A0A6P8XBR9"/>
<reference evidence="6" key="1">
    <citation type="submission" date="2025-08" db="UniProtKB">
        <authorList>
            <consortium name="RefSeq"/>
        </authorList>
    </citation>
    <scope>IDENTIFICATION</scope>
    <source>
        <strain evidence="6">15112-1751.03</strain>
        <tissue evidence="6">Whole Adult</tissue>
    </source>
</reference>
<dbReference type="OrthoDB" id="7901229at2759"/>
<dbReference type="PANTHER" id="PTHR39957">
    <property type="entry name" value="AT09846P1-RELATED"/>
    <property type="match status" value="1"/>
</dbReference>
<keyword evidence="3" id="KW-0732">Signal</keyword>
<protein>
    <submittedName>
        <fullName evidence="6">Uncharacterized protein LOC117563297</fullName>
    </submittedName>
</protein>
<sequence>MRATTISVICVLAIVLSTTEVHGAVSIGVYKDDAHPGKCVVDADTILDEGQVVTRKCTRISCGEGSFVEFATCGVVAVAEPCKLGEFKYPDADYPKCCTRVQHCPDGDSEI</sequence>
<dbReference type="Pfam" id="PF15430">
    <property type="entry name" value="SVWC"/>
    <property type="match status" value="1"/>
</dbReference>
<keyword evidence="2" id="KW-0964">Secreted</keyword>
<gene>
    <name evidence="6" type="primary">LOC117563297</name>
</gene>
<feature type="domain" description="Single" evidence="4">
    <location>
        <begin position="39"/>
        <end position="104"/>
    </location>
</feature>
<evidence type="ECO:0000313" key="5">
    <source>
        <dbReference type="Proteomes" id="UP000515160"/>
    </source>
</evidence>
<evidence type="ECO:0000259" key="4">
    <source>
        <dbReference type="SMART" id="SM01318"/>
    </source>
</evidence>
<keyword evidence="5" id="KW-1185">Reference proteome</keyword>
<evidence type="ECO:0000313" key="6">
    <source>
        <dbReference type="RefSeq" id="XP_034097432.1"/>
    </source>
</evidence>
<dbReference type="GO" id="GO:0005576">
    <property type="term" value="C:extracellular region"/>
    <property type="evidence" value="ECO:0007669"/>
    <property type="project" value="UniProtKB-SubCell"/>
</dbReference>
<proteinExistence type="predicted"/>
<name>A0A6P8XBR9_DROAB</name>
<dbReference type="InterPro" id="IPR029277">
    <property type="entry name" value="SVWC_dom"/>
</dbReference>
<dbReference type="Proteomes" id="UP000515160">
    <property type="component" value="Chromosome 2L"/>
</dbReference>
<feature type="chain" id="PRO_5028460820" evidence="3">
    <location>
        <begin position="24"/>
        <end position="111"/>
    </location>
</feature>
<evidence type="ECO:0000256" key="1">
    <source>
        <dbReference type="ARBA" id="ARBA00004613"/>
    </source>
</evidence>
<accession>A0A6P8XBR9</accession>
<comment type="subcellular location">
    <subcellularLocation>
        <location evidence="1">Secreted</location>
    </subcellularLocation>
</comment>